<dbReference type="GO" id="GO:0016020">
    <property type="term" value="C:membrane"/>
    <property type="evidence" value="ECO:0007669"/>
    <property type="project" value="InterPro"/>
</dbReference>
<dbReference type="Proteomes" id="UP000180280">
    <property type="component" value="Unassembled WGS sequence"/>
</dbReference>
<protein>
    <recommendedName>
        <fullName evidence="4">Methyl-accepting transducer domain-containing protein</fullName>
    </recommendedName>
</protein>
<sequence>MRTFLISMSVCILSALAFSQAQASSFALLLSGCVSGILALALNQWLHHRSLMKPLQDIERHLDQLLADTPIHLGQPLPLPAENTPLRHAIGKLNRLLERAHIALRDVAGASVRLMPMAQELTDTYSSMLQKSLLQANHGQALLGAINTMMEQAQQLQAHLEEITGSTHSASGDMQESRDTTMVVIDGVTEMAQLLEKSTQEVQALVDASGQVGNILETIQDIADQTNLLALNAAIEAARAGEMGRGFAVVADEVRKLAHNTQEATRSIQSIMLQVQQGTKKVAETMQASNQHADTAATHAGASREKLENITLSIHGINQSSRAISQAILQQNASVQASKASGDILIQLNQDALDSNRILSVSPDDLRKLAIKLCQGLEAFDTGDAMRNDKRRNVARPQELQLAAVKGRDASGGVKPS</sequence>
<dbReference type="InterPro" id="IPR004089">
    <property type="entry name" value="MCPsignal_dom"/>
</dbReference>
<dbReference type="EMBL" id="MKCS01000003">
    <property type="protein sequence ID" value="OHX10741.1"/>
    <property type="molecule type" value="Genomic_DNA"/>
</dbReference>
<reference evidence="7 8" key="1">
    <citation type="submission" date="2016-09" db="EMBL/GenBank/DDBJ databases">
        <title>Chromobacterium muskegensis sp. nov., an insecticidal bacterium isolated from Sphagnum bogs.</title>
        <authorList>
            <person name="Sparks M.E."/>
            <person name="Blackburn M.B."/>
            <person name="Gundersen-Rindal D.E."/>
            <person name="Mitchell A."/>
            <person name="Farrar R."/>
            <person name="Kuhar D."/>
        </authorList>
    </citation>
    <scope>NUCLEOTIDE SEQUENCE [LARGE SCALE GENOMIC DNA]</scope>
    <source>
        <strain evidence="6 8">14B-1</strain>
        <strain evidence="5 7">37-2</strain>
    </source>
</reference>
<evidence type="ECO:0000313" key="5">
    <source>
        <dbReference type="EMBL" id="OHX10741.1"/>
    </source>
</evidence>
<evidence type="ECO:0000313" key="8">
    <source>
        <dbReference type="Proteomes" id="UP000180280"/>
    </source>
</evidence>
<keyword evidence="3" id="KW-0732">Signal</keyword>
<dbReference type="STRING" id="1903179.BI347_19695"/>
<dbReference type="Pfam" id="PF00015">
    <property type="entry name" value="MCPsignal"/>
    <property type="match status" value="1"/>
</dbReference>
<dbReference type="Gene3D" id="1.10.287.950">
    <property type="entry name" value="Methyl-accepting chemotaxis protein"/>
    <property type="match status" value="1"/>
</dbReference>
<feature type="domain" description="Methyl-accepting transducer" evidence="4">
    <location>
        <begin position="110"/>
        <end position="346"/>
    </location>
</feature>
<dbReference type="EMBL" id="MKCT01000078">
    <property type="protein sequence ID" value="OHX16560.1"/>
    <property type="molecule type" value="Genomic_DNA"/>
</dbReference>
<dbReference type="SMART" id="SM00283">
    <property type="entry name" value="MA"/>
    <property type="match status" value="1"/>
</dbReference>
<dbReference type="OrthoDB" id="2489132at2"/>
<dbReference type="PANTHER" id="PTHR32089:SF112">
    <property type="entry name" value="LYSOZYME-LIKE PROTEIN-RELATED"/>
    <property type="match status" value="1"/>
</dbReference>
<dbReference type="Proteomes" id="UP000180088">
    <property type="component" value="Unassembled WGS sequence"/>
</dbReference>
<evidence type="ECO:0000313" key="6">
    <source>
        <dbReference type="EMBL" id="OHX16560.1"/>
    </source>
</evidence>
<dbReference type="PROSITE" id="PS50111">
    <property type="entry name" value="CHEMOTAXIS_TRANSDUC_2"/>
    <property type="match status" value="1"/>
</dbReference>
<evidence type="ECO:0000313" key="7">
    <source>
        <dbReference type="Proteomes" id="UP000180088"/>
    </source>
</evidence>
<evidence type="ECO:0000256" key="2">
    <source>
        <dbReference type="PROSITE-ProRule" id="PRU00284"/>
    </source>
</evidence>
<feature type="signal peptide" evidence="3">
    <location>
        <begin position="1"/>
        <end position="23"/>
    </location>
</feature>
<dbReference type="RefSeq" id="WP_071114700.1">
    <property type="nucleotide sequence ID" value="NZ_MKCS01000003.1"/>
</dbReference>
<gene>
    <name evidence="6" type="ORF">BI344_21320</name>
    <name evidence="5" type="ORF">BI347_19695</name>
</gene>
<dbReference type="GO" id="GO:0007165">
    <property type="term" value="P:signal transduction"/>
    <property type="evidence" value="ECO:0007669"/>
    <property type="project" value="UniProtKB-KW"/>
</dbReference>
<evidence type="ECO:0000256" key="3">
    <source>
        <dbReference type="SAM" id="SignalP"/>
    </source>
</evidence>
<organism evidence="5 7">
    <name type="scientific">Chromobacterium sphagni</name>
    <dbReference type="NCBI Taxonomy" id="1903179"/>
    <lineage>
        <taxon>Bacteria</taxon>
        <taxon>Pseudomonadati</taxon>
        <taxon>Pseudomonadota</taxon>
        <taxon>Betaproteobacteria</taxon>
        <taxon>Neisseriales</taxon>
        <taxon>Chromobacteriaceae</taxon>
        <taxon>Chromobacterium</taxon>
    </lineage>
</organism>
<dbReference type="SUPFAM" id="SSF58104">
    <property type="entry name" value="Methyl-accepting chemotaxis protein (MCP) signaling domain"/>
    <property type="match status" value="1"/>
</dbReference>
<dbReference type="PROSITE" id="PS51257">
    <property type="entry name" value="PROKAR_LIPOPROTEIN"/>
    <property type="match status" value="1"/>
</dbReference>
<proteinExistence type="predicted"/>
<comment type="caution">
    <text evidence="5">The sequence shown here is derived from an EMBL/GenBank/DDBJ whole genome shotgun (WGS) entry which is preliminary data.</text>
</comment>
<evidence type="ECO:0000259" key="4">
    <source>
        <dbReference type="PROSITE" id="PS50111"/>
    </source>
</evidence>
<dbReference type="PANTHER" id="PTHR32089">
    <property type="entry name" value="METHYL-ACCEPTING CHEMOTAXIS PROTEIN MCPB"/>
    <property type="match status" value="1"/>
</dbReference>
<keyword evidence="8" id="KW-1185">Reference proteome</keyword>
<dbReference type="AlphaFoldDB" id="A0A1S1WU71"/>
<name>A0A1S1WU71_9NEIS</name>
<accession>A0A1S1WU71</accession>
<keyword evidence="1 2" id="KW-0807">Transducer</keyword>
<feature type="chain" id="PRO_5010244031" description="Methyl-accepting transducer domain-containing protein" evidence="3">
    <location>
        <begin position="24"/>
        <end position="417"/>
    </location>
</feature>
<evidence type="ECO:0000256" key="1">
    <source>
        <dbReference type="ARBA" id="ARBA00023224"/>
    </source>
</evidence>